<organism evidence="1 2">
    <name type="scientific">Paenibacillus hodogayensis</name>
    <dbReference type="NCBI Taxonomy" id="279208"/>
    <lineage>
        <taxon>Bacteria</taxon>
        <taxon>Bacillati</taxon>
        <taxon>Bacillota</taxon>
        <taxon>Bacilli</taxon>
        <taxon>Bacillales</taxon>
        <taxon>Paenibacillaceae</taxon>
        <taxon>Paenibacillus</taxon>
    </lineage>
</organism>
<name>A0ABV5VVF8_9BACL</name>
<evidence type="ECO:0000313" key="1">
    <source>
        <dbReference type="EMBL" id="MFB9752167.1"/>
    </source>
</evidence>
<dbReference type="EMBL" id="JBHMAG010000009">
    <property type="protein sequence ID" value="MFB9752167.1"/>
    <property type="molecule type" value="Genomic_DNA"/>
</dbReference>
<keyword evidence="2" id="KW-1185">Reference proteome</keyword>
<dbReference type="Proteomes" id="UP001589619">
    <property type="component" value="Unassembled WGS sequence"/>
</dbReference>
<gene>
    <name evidence="1" type="ORF">ACFFNY_11430</name>
</gene>
<evidence type="ECO:0000313" key="2">
    <source>
        <dbReference type="Proteomes" id="UP001589619"/>
    </source>
</evidence>
<sequence length="201" mass="22802">MMKKRLTVSVLATLLLASVGTILYSIEDNKISIKEVHASAWVIPYNSLQELEKDPKVNVIVEGTVTENTSPRKITGNQSPVNYNAMLTEIKIDKIIKSDGKIDNNKTVFILEPTFLEDNGILPGKTEYPMFDYLKATPGRKYIFYLAWNDSQQAYWVHGANQGKYNIDGKDQRELITESNIENYHNLKKSVLEKYGPDNGK</sequence>
<proteinExistence type="predicted"/>
<reference evidence="1 2" key="1">
    <citation type="submission" date="2024-09" db="EMBL/GenBank/DDBJ databases">
        <authorList>
            <person name="Sun Q."/>
            <person name="Mori K."/>
        </authorList>
    </citation>
    <scope>NUCLEOTIDE SEQUENCE [LARGE SCALE GENOMIC DNA]</scope>
    <source>
        <strain evidence="1 2">JCM 12520</strain>
    </source>
</reference>
<accession>A0ABV5VVF8</accession>
<protein>
    <submittedName>
        <fullName evidence="1">Uncharacterized protein</fullName>
    </submittedName>
</protein>
<comment type="caution">
    <text evidence="1">The sequence shown here is derived from an EMBL/GenBank/DDBJ whole genome shotgun (WGS) entry which is preliminary data.</text>
</comment>
<dbReference type="RefSeq" id="WP_344910950.1">
    <property type="nucleotide sequence ID" value="NZ_BAAAYO010000010.1"/>
</dbReference>